<dbReference type="WBParaSite" id="jg18586">
    <property type="protein sequence ID" value="jg18586"/>
    <property type="gene ID" value="jg18586"/>
</dbReference>
<dbReference type="GO" id="GO:0005886">
    <property type="term" value="C:plasma membrane"/>
    <property type="evidence" value="ECO:0007669"/>
    <property type="project" value="UniProtKB-SubCell"/>
</dbReference>
<reference evidence="12" key="1">
    <citation type="submission" date="2022-11" db="UniProtKB">
        <authorList>
            <consortium name="WormBaseParasite"/>
        </authorList>
    </citation>
    <scope>IDENTIFICATION</scope>
</reference>
<dbReference type="PANTHER" id="PTHR24229:SF40">
    <property type="entry name" value="ALLATOSTATIN C RECEPTOR 1-RELATED"/>
    <property type="match status" value="1"/>
</dbReference>
<dbReference type="InterPro" id="IPR000276">
    <property type="entry name" value="GPCR_Rhodpsn"/>
</dbReference>
<comment type="subcellular location">
    <subcellularLocation>
        <location evidence="1">Cell membrane</location>
        <topology evidence="1">Multi-pass membrane protein</topology>
    </subcellularLocation>
</comment>
<feature type="transmembrane region" description="Helical" evidence="9">
    <location>
        <begin position="217"/>
        <end position="244"/>
    </location>
</feature>
<dbReference type="GO" id="GO:0043005">
    <property type="term" value="C:neuron projection"/>
    <property type="evidence" value="ECO:0007669"/>
    <property type="project" value="TreeGrafter"/>
</dbReference>
<dbReference type="Proteomes" id="UP000887574">
    <property type="component" value="Unplaced"/>
</dbReference>
<dbReference type="CDD" id="cd00637">
    <property type="entry name" value="7tm_classA_rhodopsin-like"/>
    <property type="match status" value="1"/>
</dbReference>
<keyword evidence="5" id="KW-0297">G-protein coupled receptor</keyword>
<keyword evidence="8" id="KW-0807">Transducer</keyword>
<dbReference type="GO" id="GO:0004930">
    <property type="term" value="F:G protein-coupled receptor activity"/>
    <property type="evidence" value="ECO:0007669"/>
    <property type="project" value="UniProtKB-KW"/>
</dbReference>
<protein>
    <submittedName>
        <fullName evidence="12">G-protein coupled receptors family 1 profile domain-containing protein</fullName>
    </submittedName>
</protein>
<evidence type="ECO:0000256" key="9">
    <source>
        <dbReference type="SAM" id="Phobius"/>
    </source>
</evidence>
<dbReference type="InterPro" id="IPR017452">
    <property type="entry name" value="GPCR_Rhodpsn_7TM"/>
</dbReference>
<dbReference type="Gene3D" id="1.20.1070.10">
    <property type="entry name" value="Rhodopsin 7-helix transmembrane proteins"/>
    <property type="match status" value="2"/>
</dbReference>
<keyword evidence="7" id="KW-0675">Receptor</keyword>
<keyword evidence="3 9" id="KW-0812">Transmembrane</keyword>
<evidence type="ECO:0000313" key="12">
    <source>
        <dbReference type="WBParaSite" id="jg18586"/>
    </source>
</evidence>
<dbReference type="PANTHER" id="PTHR24229">
    <property type="entry name" value="NEUROPEPTIDES RECEPTOR"/>
    <property type="match status" value="1"/>
</dbReference>
<evidence type="ECO:0000259" key="10">
    <source>
        <dbReference type="PROSITE" id="PS50262"/>
    </source>
</evidence>
<dbReference type="AlphaFoldDB" id="A0A915DD16"/>
<evidence type="ECO:0000256" key="5">
    <source>
        <dbReference type="ARBA" id="ARBA00023040"/>
    </source>
</evidence>
<proteinExistence type="predicted"/>
<dbReference type="GO" id="GO:0042277">
    <property type="term" value="F:peptide binding"/>
    <property type="evidence" value="ECO:0007669"/>
    <property type="project" value="TreeGrafter"/>
</dbReference>
<evidence type="ECO:0000256" key="8">
    <source>
        <dbReference type="ARBA" id="ARBA00023224"/>
    </source>
</evidence>
<keyword evidence="4 9" id="KW-1133">Transmembrane helix</keyword>
<evidence type="ECO:0000256" key="2">
    <source>
        <dbReference type="ARBA" id="ARBA00022475"/>
    </source>
</evidence>
<feature type="transmembrane region" description="Helical" evidence="9">
    <location>
        <begin position="264"/>
        <end position="285"/>
    </location>
</feature>
<feature type="domain" description="G-protein coupled receptors family 1 profile" evidence="10">
    <location>
        <begin position="137"/>
        <end position="285"/>
    </location>
</feature>
<name>A0A915DD16_9BILA</name>
<organism evidence="11 12">
    <name type="scientific">Ditylenchus dipsaci</name>
    <dbReference type="NCBI Taxonomy" id="166011"/>
    <lineage>
        <taxon>Eukaryota</taxon>
        <taxon>Metazoa</taxon>
        <taxon>Ecdysozoa</taxon>
        <taxon>Nematoda</taxon>
        <taxon>Chromadorea</taxon>
        <taxon>Rhabditida</taxon>
        <taxon>Tylenchina</taxon>
        <taxon>Tylenchomorpha</taxon>
        <taxon>Sphaerularioidea</taxon>
        <taxon>Anguinidae</taxon>
        <taxon>Anguininae</taxon>
        <taxon>Ditylenchus</taxon>
    </lineage>
</organism>
<accession>A0A915DD16</accession>
<feature type="transmembrane region" description="Helical" evidence="9">
    <location>
        <begin position="158"/>
        <end position="178"/>
    </location>
</feature>
<evidence type="ECO:0000256" key="7">
    <source>
        <dbReference type="ARBA" id="ARBA00023170"/>
    </source>
</evidence>
<keyword evidence="2" id="KW-1003">Cell membrane</keyword>
<evidence type="ECO:0000256" key="4">
    <source>
        <dbReference type="ARBA" id="ARBA00022989"/>
    </source>
</evidence>
<dbReference type="SUPFAM" id="SSF81321">
    <property type="entry name" value="Family A G protein-coupled receptor-like"/>
    <property type="match status" value="1"/>
</dbReference>
<evidence type="ECO:0000256" key="1">
    <source>
        <dbReference type="ARBA" id="ARBA00004651"/>
    </source>
</evidence>
<keyword evidence="6 9" id="KW-0472">Membrane</keyword>
<evidence type="ECO:0000256" key="3">
    <source>
        <dbReference type="ARBA" id="ARBA00022692"/>
    </source>
</evidence>
<sequence length="399" mass="45195">MGMVSTVFSQLTVKGKTIQDSILGPLIREVYPSLNEPDSYVFVLTAIFLAFFIVGVCGNVATLCLVFGFGTPYSMHRKYKLKTAAHWSDENDRLKFYLAALSITDIFTLLGLPSAMVDSLIGFWIFNTNFCKFHHFCNTVGRISPAFVILDVKSNKPISSVVVALSLIAFLFCFQYWYMLKLKKYFYSSPIDGMSIVNIRKNQAELPARNVKAVKRVLAYIIMISMFYFICWLPYWCSVLYVSYVDLFESRVIKKLTNGPEPTILLLYFAHVFPYFHATANWLLYSRMCTQLTTPTNTFSSKEYLTERTSTAVEAGFLSTMLTEEPNEEVNCIQLGLENIKNNNHSVVHNVTTKKTSQICYEIGKSSSTGVEAQITDEIHLLSAEALLLTDQINKTISI</sequence>
<evidence type="ECO:0000256" key="6">
    <source>
        <dbReference type="ARBA" id="ARBA00023136"/>
    </source>
</evidence>
<keyword evidence="11" id="KW-1185">Reference proteome</keyword>
<dbReference type="PRINTS" id="PR00237">
    <property type="entry name" value="GPCRRHODOPSN"/>
</dbReference>
<evidence type="ECO:0000313" key="11">
    <source>
        <dbReference type="Proteomes" id="UP000887574"/>
    </source>
</evidence>
<feature type="transmembrane region" description="Helical" evidence="9">
    <location>
        <begin position="40"/>
        <end position="73"/>
    </location>
</feature>
<dbReference type="PROSITE" id="PS50262">
    <property type="entry name" value="G_PROTEIN_RECEP_F1_2"/>
    <property type="match status" value="1"/>
</dbReference>